<keyword evidence="9 17" id="KW-0547">Nucleotide-binding</keyword>
<dbReference type="Pfam" id="PF00702">
    <property type="entry name" value="Hydrolase"/>
    <property type="match status" value="1"/>
</dbReference>
<evidence type="ECO:0000256" key="13">
    <source>
        <dbReference type="ARBA" id="ARBA00023065"/>
    </source>
</evidence>
<keyword evidence="12 17" id="KW-1133">Transmembrane helix</keyword>
<evidence type="ECO:0000256" key="3">
    <source>
        <dbReference type="ARBA" id="ARBA00006024"/>
    </source>
</evidence>
<dbReference type="AlphaFoldDB" id="A0A6J4CZB2"/>
<evidence type="ECO:0000256" key="14">
    <source>
        <dbReference type="ARBA" id="ARBA00023136"/>
    </source>
</evidence>
<dbReference type="EMBL" id="AP019774">
    <property type="protein sequence ID" value="BCD70809.1"/>
    <property type="molecule type" value="Genomic_DNA"/>
</dbReference>
<dbReference type="Pfam" id="PF00403">
    <property type="entry name" value="HMA"/>
    <property type="match status" value="1"/>
</dbReference>
<evidence type="ECO:0000256" key="4">
    <source>
        <dbReference type="ARBA" id="ARBA00022448"/>
    </source>
</evidence>
<comment type="similarity">
    <text evidence="3 17">Belongs to the cation transport ATPase (P-type) (TC 3.A.3) family. Type IB subfamily.</text>
</comment>
<proteinExistence type="inferred from homology"/>
<comment type="function">
    <text evidence="15">Probably involved in copper export.</text>
</comment>
<keyword evidence="7 17" id="KW-0812">Transmembrane</keyword>
<feature type="domain" description="HMA" evidence="18">
    <location>
        <begin position="2"/>
        <end position="68"/>
    </location>
</feature>
<dbReference type="InterPro" id="IPR018303">
    <property type="entry name" value="ATPase_P-typ_P_site"/>
</dbReference>
<dbReference type="Pfam" id="PF00122">
    <property type="entry name" value="E1-E2_ATPase"/>
    <property type="match status" value="1"/>
</dbReference>
<dbReference type="GO" id="GO:0043682">
    <property type="term" value="F:P-type divalent copper transporter activity"/>
    <property type="evidence" value="ECO:0007669"/>
    <property type="project" value="TreeGrafter"/>
</dbReference>
<dbReference type="InterPro" id="IPR008250">
    <property type="entry name" value="ATPase_P-typ_transduc_dom_A_sf"/>
</dbReference>
<evidence type="ECO:0000256" key="11">
    <source>
        <dbReference type="ARBA" id="ARBA00022967"/>
    </source>
</evidence>
<dbReference type="GO" id="GO:0005524">
    <property type="term" value="F:ATP binding"/>
    <property type="evidence" value="ECO:0007669"/>
    <property type="project" value="UniProtKB-UniRule"/>
</dbReference>
<dbReference type="FunFam" id="2.70.150.10:FF:000002">
    <property type="entry name" value="Copper-transporting ATPase 1, putative"/>
    <property type="match status" value="1"/>
</dbReference>
<dbReference type="Gene3D" id="3.30.70.100">
    <property type="match status" value="1"/>
</dbReference>
<evidence type="ECO:0000256" key="10">
    <source>
        <dbReference type="ARBA" id="ARBA00022840"/>
    </source>
</evidence>
<dbReference type="GO" id="GO:0016887">
    <property type="term" value="F:ATP hydrolysis activity"/>
    <property type="evidence" value="ECO:0007669"/>
    <property type="project" value="InterPro"/>
</dbReference>
<keyword evidence="13" id="KW-0406">Ion transport</keyword>
<dbReference type="InterPro" id="IPR023299">
    <property type="entry name" value="ATPase_P-typ_cyto_dom_N"/>
</dbReference>
<dbReference type="InterPro" id="IPR023298">
    <property type="entry name" value="ATPase_P-typ_TM_dom_sf"/>
</dbReference>
<feature type="transmembrane region" description="Helical" evidence="17">
    <location>
        <begin position="92"/>
        <end position="111"/>
    </location>
</feature>
<dbReference type="RefSeq" id="WP_064429902.1">
    <property type="nucleotide sequence ID" value="NZ_AP019774.1"/>
</dbReference>
<dbReference type="Gene3D" id="2.70.150.10">
    <property type="entry name" value="Calcium-transporting ATPase, cytoplasmic transduction domain A"/>
    <property type="match status" value="1"/>
</dbReference>
<dbReference type="OrthoDB" id="2490525at2"/>
<keyword evidence="10 17" id="KW-0067">ATP-binding</keyword>
<dbReference type="PRINTS" id="PR00119">
    <property type="entry name" value="CATATPASE"/>
</dbReference>
<evidence type="ECO:0000256" key="1">
    <source>
        <dbReference type="ARBA" id="ARBA00004127"/>
    </source>
</evidence>
<evidence type="ECO:0000256" key="12">
    <source>
        <dbReference type="ARBA" id="ARBA00022989"/>
    </source>
</evidence>
<keyword evidence="8 17" id="KW-0479">Metal-binding</keyword>
<dbReference type="GO" id="GO:0005886">
    <property type="term" value="C:plasma membrane"/>
    <property type="evidence" value="ECO:0007669"/>
    <property type="project" value="UniProtKB-SubCell"/>
</dbReference>
<feature type="transmembrane region" description="Helical" evidence="17">
    <location>
        <begin position="672"/>
        <end position="691"/>
    </location>
</feature>
<evidence type="ECO:0000256" key="8">
    <source>
        <dbReference type="ARBA" id="ARBA00022723"/>
    </source>
</evidence>
<keyword evidence="5 17" id="KW-1003">Cell membrane</keyword>
<dbReference type="PROSITE" id="PS01047">
    <property type="entry name" value="HMA_1"/>
    <property type="match status" value="1"/>
</dbReference>
<evidence type="ECO:0000256" key="5">
    <source>
        <dbReference type="ARBA" id="ARBA00022475"/>
    </source>
</evidence>
<dbReference type="InterPro" id="IPR036163">
    <property type="entry name" value="HMA_dom_sf"/>
</dbReference>
<dbReference type="PANTHER" id="PTHR43520:SF8">
    <property type="entry name" value="P-TYPE CU(+) TRANSPORTER"/>
    <property type="match status" value="1"/>
</dbReference>
<feature type="transmembrane region" description="Helical" evidence="17">
    <location>
        <begin position="697"/>
        <end position="717"/>
    </location>
</feature>
<dbReference type="NCBIfam" id="TIGR01512">
    <property type="entry name" value="ATPase-IB2_Cd"/>
    <property type="match status" value="1"/>
</dbReference>
<keyword evidence="14 17" id="KW-0472">Membrane</keyword>
<evidence type="ECO:0000313" key="19">
    <source>
        <dbReference type="EMBL" id="BCD70809.1"/>
    </source>
</evidence>
<dbReference type="GO" id="GO:0012505">
    <property type="term" value="C:endomembrane system"/>
    <property type="evidence" value="ECO:0007669"/>
    <property type="project" value="UniProtKB-SubCell"/>
</dbReference>
<dbReference type="Proteomes" id="UP000317935">
    <property type="component" value="Chromosome"/>
</dbReference>
<evidence type="ECO:0000256" key="16">
    <source>
        <dbReference type="ARBA" id="ARBA00040690"/>
    </source>
</evidence>
<feature type="transmembrane region" description="Helical" evidence="17">
    <location>
        <begin position="189"/>
        <end position="205"/>
    </location>
</feature>
<evidence type="ECO:0000256" key="6">
    <source>
        <dbReference type="ARBA" id="ARBA00022553"/>
    </source>
</evidence>
<dbReference type="GO" id="GO:0055070">
    <property type="term" value="P:copper ion homeostasis"/>
    <property type="evidence" value="ECO:0007669"/>
    <property type="project" value="TreeGrafter"/>
</dbReference>
<name>A0A6J4CZB2_9HELI</name>
<dbReference type="InterPro" id="IPR017969">
    <property type="entry name" value="Heavy-metal-associated_CS"/>
</dbReference>
<dbReference type="PROSITE" id="PS00154">
    <property type="entry name" value="ATPASE_E1_E2"/>
    <property type="match status" value="1"/>
</dbReference>
<evidence type="ECO:0000256" key="2">
    <source>
        <dbReference type="ARBA" id="ARBA00004236"/>
    </source>
</evidence>
<dbReference type="InterPro" id="IPR059000">
    <property type="entry name" value="ATPase_P-type_domA"/>
</dbReference>
<keyword evidence="6" id="KW-0597">Phosphoprotein</keyword>
<evidence type="ECO:0000256" key="15">
    <source>
        <dbReference type="ARBA" id="ARBA00037143"/>
    </source>
</evidence>
<dbReference type="InterPro" id="IPR036412">
    <property type="entry name" value="HAD-like_sf"/>
</dbReference>
<dbReference type="Gene3D" id="3.40.50.1000">
    <property type="entry name" value="HAD superfamily/HAD-like"/>
    <property type="match status" value="1"/>
</dbReference>
<dbReference type="NCBIfam" id="TIGR01525">
    <property type="entry name" value="ATPase-IB_hvy"/>
    <property type="match status" value="1"/>
</dbReference>
<dbReference type="PROSITE" id="PS50846">
    <property type="entry name" value="HMA_2"/>
    <property type="match status" value="1"/>
</dbReference>
<dbReference type="SUPFAM" id="SSF81653">
    <property type="entry name" value="Calcium ATPase, transduction domain A"/>
    <property type="match status" value="1"/>
</dbReference>
<evidence type="ECO:0000313" key="20">
    <source>
        <dbReference type="Proteomes" id="UP000317935"/>
    </source>
</evidence>
<dbReference type="NCBIfam" id="TIGR01494">
    <property type="entry name" value="ATPase_P-type"/>
    <property type="match status" value="1"/>
</dbReference>
<dbReference type="NCBIfam" id="TIGR01511">
    <property type="entry name" value="ATPase-IB1_Cu"/>
    <property type="match status" value="1"/>
</dbReference>
<dbReference type="InterPro" id="IPR027256">
    <property type="entry name" value="P-typ_ATPase_IB"/>
</dbReference>
<reference evidence="19 20" key="1">
    <citation type="submission" date="2019-06" db="EMBL/GenBank/DDBJ databases">
        <title>Complete genome sequence of Helicobacter suis SNTW101c.</title>
        <authorList>
            <person name="Rimbara E."/>
            <person name="Suzuki M."/>
            <person name="Matsui H."/>
            <person name="Nakamura M."/>
            <person name="Mori S."/>
            <person name="Shibayama K."/>
        </authorList>
    </citation>
    <scope>NUCLEOTIDE SEQUENCE [LARGE SCALE GENOMIC DNA]</scope>
    <source>
        <strain evidence="19 20">SNTW101c</strain>
    </source>
</reference>
<evidence type="ECO:0000256" key="17">
    <source>
        <dbReference type="RuleBase" id="RU362081"/>
    </source>
</evidence>
<feature type="transmembrane region" description="Helical" evidence="17">
    <location>
        <begin position="370"/>
        <end position="389"/>
    </location>
</feature>
<feature type="transmembrane region" description="Helical" evidence="17">
    <location>
        <begin position="162"/>
        <end position="183"/>
    </location>
</feature>
<accession>A0A6J4CZB2</accession>
<dbReference type="SUPFAM" id="SSF56784">
    <property type="entry name" value="HAD-like"/>
    <property type="match status" value="1"/>
</dbReference>
<keyword evidence="11" id="KW-1278">Translocase</keyword>
<dbReference type="PANTHER" id="PTHR43520">
    <property type="entry name" value="ATP7, ISOFORM B"/>
    <property type="match status" value="1"/>
</dbReference>
<sequence length="734" mass="79923">MTTKHFYIEGMTCSSCSSGIERSLGRKKYIQSIAVDLISKKAVVNYDESQASLEDIFKQIEKLGYHPQNEALINKASAKTSFLNPAFLTPNYRLILTLLASLGVLSLSMFAKLLHLPPALQNPFNNGLIQLCFTLIAMHMGRDFYLQGFKALFARQPNMDSLVALGTASAWLYSLFLLFKAYLHIPIEGFYFEGVCVILFFVMLGKQIEERSKNKALKAMQTLISHQSKSALKLDGEQIVEVSIESLQKGDVLQILPGSYIPVDGVLSKGEAEIDESMLSGESMPVYKTEGMEVFAGTLNTTMTFFMRATHTQENSTLHKILELINNAQGSKAQIARLADKVAGVFVPIVIAIASLAFLVWLILGDFKQALEVFVAVLVISCPCALGLATPMSILVAQKEASLLGLFFKNAQALEKARLVNYVVFDKTGTLTLGKPEVQEVRLKEGVDLQKVLSLCASLESHSEHVLAQGIVSYAKEQGVILKEVQDAQAKPGFGICGKIEGQVYKAGNLEYFNAENPFENLVGIPVFIGTDSEILGVFILADCLKPEVKEAISQLKALNITPMLLSGDALPNVKALATELGIENYKAQAKPEDKLKAIDALKAQGQIVMMVGDGMNDAPSLARSDVGVVMAKGSDASLEVADVVSFNNDIQSIVGAIKLSMHTITNIQQNLFWAFCYNSVAIPLACGVGYKLGIMFNPMLASLAMSLSSVSVVLNAQRLRGIHFKIRGLHARD</sequence>
<organism evidence="19 20">
    <name type="scientific">Helicobacter suis</name>
    <dbReference type="NCBI Taxonomy" id="104628"/>
    <lineage>
        <taxon>Bacteria</taxon>
        <taxon>Pseudomonadati</taxon>
        <taxon>Campylobacterota</taxon>
        <taxon>Epsilonproteobacteria</taxon>
        <taxon>Campylobacterales</taxon>
        <taxon>Helicobacteraceae</taxon>
        <taxon>Helicobacter</taxon>
    </lineage>
</organism>
<protein>
    <recommendedName>
        <fullName evidence="16">Copper-transporting ATPase</fullName>
    </recommendedName>
</protein>
<comment type="subcellular location">
    <subcellularLocation>
        <location evidence="2 17">Cell membrane</location>
    </subcellularLocation>
    <subcellularLocation>
        <location evidence="1">Endomembrane system</location>
        <topology evidence="1">Multi-pass membrane protein</topology>
    </subcellularLocation>
</comment>
<dbReference type="SUPFAM" id="SSF81665">
    <property type="entry name" value="Calcium ATPase, transmembrane domain M"/>
    <property type="match status" value="1"/>
</dbReference>
<dbReference type="InterPro" id="IPR001757">
    <property type="entry name" value="P_typ_ATPase"/>
</dbReference>
<dbReference type="PRINTS" id="PR00943">
    <property type="entry name" value="CUATPASE"/>
</dbReference>
<dbReference type="InterPro" id="IPR023214">
    <property type="entry name" value="HAD_sf"/>
</dbReference>
<dbReference type="SUPFAM" id="SSF55008">
    <property type="entry name" value="HMA, heavy metal-associated domain"/>
    <property type="match status" value="1"/>
</dbReference>
<feature type="transmembrane region" description="Helical" evidence="17">
    <location>
        <begin position="342"/>
        <end position="364"/>
    </location>
</feature>
<gene>
    <name evidence="19" type="primary">copA_1</name>
    <name evidence="19" type="ORF">SNTW_14540</name>
</gene>
<dbReference type="InterPro" id="IPR006121">
    <property type="entry name" value="HMA_dom"/>
</dbReference>
<dbReference type="FunFam" id="3.30.70.100:FF:000001">
    <property type="entry name" value="ATPase copper transporting beta"/>
    <property type="match status" value="1"/>
</dbReference>
<keyword evidence="4" id="KW-0813">Transport</keyword>
<dbReference type="Gene3D" id="3.40.1110.10">
    <property type="entry name" value="Calcium-transporting ATPase, cytoplasmic domain N"/>
    <property type="match status" value="1"/>
</dbReference>
<evidence type="ECO:0000256" key="9">
    <source>
        <dbReference type="ARBA" id="ARBA00022741"/>
    </source>
</evidence>
<evidence type="ECO:0000256" key="7">
    <source>
        <dbReference type="ARBA" id="ARBA00022692"/>
    </source>
</evidence>
<dbReference type="GO" id="GO:0005507">
    <property type="term" value="F:copper ion binding"/>
    <property type="evidence" value="ECO:0007669"/>
    <property type="project" value="TreeGrafter"/>
</dbReference>
<dbReference type="CDD" id="cd02094">
    <property type="entry name" value="P-type_ATPase_Cu-like"/>
    <property type="match status" value="1"/>
</dbReference>
<evidence type="ECO:0000259" key="18">
    <source>
        <dbReference type="PROSITE" id="PS50846"/>
    </source>
</evidence>
<dbReference type="CDD" id="cd00371">
    <property type="entry name" value="HMA"/>
    <property type="match status" value="1"/>
</dbReference>
<feature type="transmembrane region" description="Helical" evidence="17">
    <location>
        <begin position="123"/>
        <end position="141"/>
    </location>
</feature>